<dbReference type="PANTHER" id="PTHR37209:SF1">
    <property type="entry name" value="CLASSICAL ARABINOGALACTAN PROTEIN 9"/>
    <property type="match status" value="1"/>
</dbReference>
<feature type="compositionally biased region" description="Low complexity" evidence="1">
    <location>
        <begin position="107"/>
        <end position="120"/>
    </location>
</feature>
<dbReference type="Proteomes" id="UP000288805">
    <property type="component" value="Unassembled WGS sequence"/>
</dbReference>
<dbReference type="InterPro" id="IPR044981">
    <property type="entry name" value="AGP9/17/18"/>
</dbReference>
<sequence length="351" mass="35013">MVRRESGEDLFGSARWHFHVAGFIGTPQHPHTNCLFIISILHFSLCLTPSACSPIVHRIGCQCAQLNTMDCKSLLVLGLVCIVFAGVGGQAPAGGPTATPAPPTPTTPAASPPTAVTSPPASSPPPVSAPPPATPPPATPPPATPPPATPPPATPPPATPPPATPPPATPPPATPPPATPPPATPPPATPPPATPPPATPPPAPLASPPAAVPAPAPSTKVKSPALAPSPLTNSPPAPPAEAPGPISGGISPAPAANDVLVRTLATLHLVFSNINPQGSTDHNHGASSPSTRALVVGAGVSLTESDRQWSGKAVVDEEGGRELGIWTGTEPGDLERCSPSLFLVKFVLFTS</sequence>
<dbReference type="EMBL" id="QGNW01001219">
    <property type="protein sequence ID" value="RVW49868.1"/>
    <property type="molecule type" value="Genomic_DNA"/>
</dbReference>
<evidence type="ECO:0000313" key="3">
    <source>
        <dbReference type="Proteomes" id="UP000288805"/>
    </source>
</evidence>
<evidence type="ECO:0000256" key="1">
    <source>
        <dbReference type="SAM" id="MobiDB-lite"/>
    </source>
</evidence>
<comment type="caution">
    <text evidence="2">The sequence shown here is derived from an EMBL/GenBank/DDBJ whole genome shotgun (WGS) entry which is preliminary data.</text>
</comment>
<gene>
    <name evidence="2" type="ORF">CK203_105857</name>
</gene>
<organism evidence="2 3">
    <name type="scientific">Vitis vinifera</name>
    <name type="common">Grape</name>
    <dbReference type="NCBI Taxonomy" id="29760"/>
    <lineage>
        <taxon>Eukaryota</taxon>
        <taxon>Viridiplantae</taxon>
        <taxon>Streptophyta</taxon>
        <taxon>Embryophyta</taxon>
        <taxon>Tracheophyta</taxon>
        <taxon>Spermatophyta</taxon>
        <taxon>Magnoliopsida</taxon>
        <taxon>eudicotyledons</taxon>
        <taxon>Gunneridae</taxon>
        <taxon>Pentapetalae</taxon>
        <taxon>rosids</taxon>
        <taxon>Vitales</taxon>
        <taxon>Vitaceae</taxon>
        <taxon>Viteae</taxon>
        <taxon>Vitis</taxon>
    </lineage>
</organism>
<reference evidence="2 3" key="1">
    <citation type="journal article" date="2018" name="PLoS Genet.">
        <title>Population sequencing reveals clonal diversity and ancestral inbreeding in the grapevine cultivar Chardonnay.</title>
        <authorList>
            <person name="Roach M.J."/>
            <person name="Johnson D.L."/>
            <person name="Bohlmann J."/>
            <person name="van Vuuren H.J."/>
            <person name="Jones S.J."/>
            <person name="Pretorius I.S."/>
            <person name="Schmidt S.A."/>
            <person name="Borneman A.R."/>
        </authorList>
    </citation>
    <scope>NUCLEOTIDE SEQUENCE [LARGE SCALE GENOMIC DNA]</scope>
    <source>
        <strain evidence="3">cv. Chardonnay</strain>
        <tissue evidence="2">Leaf</tissue>
    </source>
</reference>
<protein>
    <submittedName>
        <fullName evidence="2">Uncharacterized protein</fullName>
    </submittedName>
</protein>
<name>A0A438EQG3_VITVI</name>
<dbReference type="GO" id="GO:0005886">
    <property type="term" value="C:plasma membrane"/>
    <property type="evidence" value="ECO:0007669"/>
    <property type="project" value="InterPro"/>
</dbReference>
<feature type="region of interest" description="Disordered" evidence="1">
    <location>
        <begin position="92"/>
        <end position="249"/>
    </location>
</feature>
<proteinExistence type="predicted"/>
<feature type="compositionally biased region" description="Pro residues" evidence="1">
    <location>
        <begin position="233"/>
        <end position="242"/>
    </location>
</feature>
<dbReference type="AlphaFoldDB" id="A0A438EQG3"/>
<feature type="compositionally biased region" description="Low complexity" evidence="1">
    <location>
        <begin position="217"/>
        <end position="232"/>
    </location>
</feature>
<feature type="compositionally biased region" description="Pro residues" evidence="1">
    <location>
        <begin position="121"/>
        <end position="216"/>
    </location>
</feature>
<dbReference type="PRINTS" id="PR01217">
    <property type="entry name" value="PRICHEXTENSN"/>
</dbReference>
<accession>A0A438EQG3</accession>
<evidence type="ECO:0000313" key="2">
    <source>
        <dbReference type="EMBL" id="RVW49868.1"/>
    </source>
</evidence>
<dbReference type="PANTHER" id="PTHR37209">
    <property type="entry name" value="LYSINE-RICH ARABINOGALACTAN PROTEIN 17-RELATED"/>
    <property type="match status" value="1"/>
</dbReference>